<dbReference type="PROSITE" id="PS50887">
    <property type="entry name" value="GGDEF"/>
    <property type="match status" value="1"/>
</dbReference>
<proteinExistence type="predicted"/>
<accession>A0A6B3SKH6</accession>
<feature type="domain" description="EAL" evidence="1">
    <location>
        <begin position="324"/>
        <end position="582"/>
    </location>
</feature>
<reference evidence="3 4" key="1">
    <citation type="submission" date="2020-02" db="EMBL/GenBank/DDBJ databases">
        <authorList>
            <person name="Kim M.K."/>
        </authorList>
    </citation>
    <scope>NUCLEOTIDE SEQUENCE [LARGE SCALE GENOMIC DNA]</scope>
    <source>
        <strain evidence="3 4">17J57-3</strain>
    </source>
</reference>
<dbReference type="SUPFAM" id="SSF141868">
    <property type="entry name" value="EAL domain-like"/>
    <property type="match status" value="1"/>
</dbReference>
<dbReference type="EMBL" id="JAAIVB010000008">
    <property type="protein sequence ID" value="NEX59845.1"/>
    <property type="molecule type" value="Genomic_DNA"/>
</dbReference>
<dbReference type="Gene3D" id="3.20.20.450">
    <property type="entry name" value="EAL domain"/>
    <property type="match status" value="1"/>
</dbReference>
<dbReference type="InterPro" id="IPR001633">
    <property type="entry name" value="EAL_dom"/>
</dbReference>
<dbReference type="Pfam" id="PF00563">
    <property type="entry name" value="EAL"/>
    <property type="match status" value="1"/>
</dbReference>
<name>A0A6B3SKH6_9BURK</name>
<organism evidence="3 4">
    <name type="scientific">Noviherbaspirillum galbum</name>
    <dbReference type="NCBI Taxonomy" id="2709383"/>
    <lineage>
        <taxon>Bacteria</taxon>
        <taxon>Pseudomonadati</taxon>
        <taxon>Pseudomonadota</taxon>
        <taxon>Betaproteobacteria</taxon>
        <taxon>Burkholderiales</taxon>
        <taxon>Oxalobacteraceae</taxon>
        <taxon>Noviherbaspirillum</taxon>
    </lineage>
</organism>
<dbReference type="InterPro" id="IPR000160">
    <property type="entry name" value="GGDEF_dom"/>
</dbReference>
<evidence type="ECO:0000259" key="2">
    <source>
        <dbReference type="PROSITE" id="PS50887"/>
    </source>
</evidence>
<dbReference type="InterPro" id="IPR029787">
    <property type="entry name" value="Nucleotide_cyclase"/>
</dbReference>
<dbReference type="InterPro" id="IPR043128">
    <property type="entry name" value="Rev_trsase/Diguanyl_cyclase"/>
</dbReference>
<dbReference type="Pfam" id="PF00990">
    <property type="entry name" value="GGDEF"/>
    <property type="match status" value="1"/>
</dbReference>
<dbReference type="RefSeq" id="WP_163960330.1">
    <property type="nucleotide sequence ID" value="NZ_JAAIVB010000008.1"/>
</dbReference>
<protein>
    <submittedName>
        <fullName evidence="3">EAL domain-containing protein</fullName>
    </submittedName>
</protein>
<dbReference type="SMART" id="SM00052">
    <property type="entry name" value="EAL"/>
    <property type="match status" value="1"/>
</dbReference>
<dbReference type="SMART" id="SM00267">
    <property type="entry name" value="GGDEF"/>
    <property type="match status" value="1"/>
</dbReference>
<dbReference type="InterPro" id="IPR035919">
    <property type="entry name" value="EAL_sf"/>
</dbReference>
<comment type="caution">
    <text evidence="3">The sequence shown here is derived from an EMBL/GenBank/DDBJ whole genome shotgun (WGS) entry which is preliminary data.</text>
</comment>
<dbReference type="PROSITE" id="PS50883">
    <property type="entry name" value="EAL"/>
    <property type="match status" value="1"/>
</dbReference>
<evidence type="ECO:0000259" key="1">
    <source>
        <dbReference type="PROSITE" id="PS50883"/>
    </source>
</evidence>
<dbReference type="PANTHER" id="PTHR44757:SF2">
    <property type="entry name" value="BIOFILM ARCHITECTURE MAINTENANCE PROTEIN MBAA"/>
    <property type="match status" value="1"/>
</dbReference>
<evidence type="ECO:0000313" key="4">
    <source>
        <dbReference type="Proteomes" id="UP000482155"/>
    </source>
</evidence>
<dbReference type="InterPro" id="IPR052155">
    <property type="entry name" value="Biofilm_reg_signaling"/>
</dbReference>
<dbReference type="AlphaFoldDB" id="A0A6B3SKH6"/>
<sequence>MIAAEVTSQDYEALVSFMYRVPIGLVEFDRDGAIEMLNPLASQLLMPLAESGMLDNVFAVLEPTISDLRARVQGFAPSSGVVFEALRATVMSGPAFPDLARTLSISLLKLDDGHFMLALLDVTVDADRERQRIAEVLHEATHVDALTQMPNRLAVRERLLSLLDGGQLSAERTAAVLFVNIDRFKTINDTFSNAVGDGLLQSMGKRLRGLLRGSDLVNPPAAGEQMAARFSGDEFVVVLDHLRRPQDVRNIAERMLASLTGVHEVAGKSISCSVSIGISLLEQGEVSADDVIQNASIAMAEAKRAGGAGYRLYDPAMRERAKRRGELESELRTALETGQLLTHYQPVITAEGFKSRHLAGVEALVRWRHPIRGMIPPLEFIGVAEDTGLIVPLGHAVLRMACIDFVAWKREHGDAAPRRLAVNVSRAQLTLPSFAGQVKDVLETTGMLASDLQLELTESLAVQDSAVQTCLLELKALGVSLALDDFGTGYSSLSCLHLLPVDTVKIDRSFVDSAGSSLHHRVLIEATIRVAHSLGMTTVAEGVETGEQANILAALHCDKLQGYYFSRPLPAEELVAWMTRSREAEADLA</sequence>
<dbReference type="PANTHER" id="PTHR44757">
    <property type="entry name" value="DIGUANYLATE CYCLASE DGCP"/>
    <property type="match status" value="1"/>
</dbReference>
<feature type="domain" description="GGDEF" evidence="2">
    <location>
        <begin position="172"/>
        <end position="315"/>
    </location>
</feature>
<dbReference type="CDD" id="cd01949">
    <property type="entry name" value="GGDEF"/>
    <property type="match status" value="1"/>
</dbReference>
<dbReference type="NCBIfam" id="TIGR00254">
    <property type="entry name" value="GGDEF"/>
    <property type="match status" value="1"/>
</dbReference>
<dbReference type="SUPFAM" id="SSF55073">
    <property type="entry name" value="Nucleotide cyclase"/>
    <property type="match status" value="1"/>
</dbReference>
<gene>
    <name evidence="3" type="ORF">G3574_02015</name>
</gene>
<evidence type="ECO:0000313" key="3">
    <source>
        <dbReference type="EMBL" id="NEX59845.1"/>
    </source>
</evidence>
<dbReference type="CDD" id="cd01948">
    <property type="entry name" value="EAL"/>
    <property type="match status" value="1"/>
</dbReference>
<keyword evidence="4" id="KW-1185">Reference proteome</keyword>
<dbReference type="Gene3D" id="3.30.70.270">
    <property type="match status" value="1"/>
</dbReference>
<dbReference type="Proteomes" id="UP000482155">
    <property type="component" value="Unassembled WGS sequence"/>
</dbReference>